<dbReference type="VEuPathDB" id="FungiDB:LELG_00910"/>
<dbReference type="SUPFAM" id="SSF51395">
    <property type="entry name" value="FMN-linked oxidoreductases"/>
    <property type="match status" value="1"/>
</dbReference>
<reference evidence="7 8" key="1">
    <citation type="journal article" date="2009" name="Nature">
        <title>Evolution of pathogenicity and sexual reproduction in eight Candida genomes.</title>
        <authorList>
            <person name="Butler G."/>
            <person name="Rasmussen M.D."/>
            <person name="Lin M.F."/>
            <person name="Santos M.A."/>
            <person name="Sakthikumar S."/>
            <person name="Munro C.A."/>
            <person name="Rheinbay E."/>
            <person name="Grabherr M."/>
            <person name="Forche A."/>
            <person name="Reedy J.L."/>
            <person name="Agrafioti I."/>
            <person name="Arnaud M.B."/>
            <person name="Bates S."/>
            <person name="Brown A.J."/>
            <person name="Brunke S."/>
            <person name="Costanzo M.C."/>
            <person name="Fitzpatrick D.A."/>
            <person name="de Groot P.W."/>
            <person name="Harris D."/>
            <person name="Hoyer L.L."/>
            <person name="Hube B."/>
            <person name="Klis F.M."/>
            <person name="Kodira C."/>
            <person name="Lennard N."/>
            <person name="Logue M.E."/>
            <person name="Martin R."/>
            <person name="Neiman A.M."/>
            <person name="Nikolaou E."/>
            <person name="Quail M.A."/>
            <person name="Quinn J."/>
            <person name="Santos M.C."/>
            <person name="Schmitzberger F.F."/>
            <person name="Sherlock G."/>
            <person name="Shah P."/>
            <person name="Silverstein K.A."/>
            <person name="Skrzypek M.S."/>
            <person name="Soll D."/>
            <person name="Staggs R."/>
            <person name="Stansfield I."/>
            <person name="Stumpf M.P."/>
            <person name="Sudbery P.E."/>
            <person name="Srikantha T."/>
            <person name="Zeng Q."/>
            <person name="Berman J."/>
            <person name="Berriman M."/>
            <person name="Heitman J."/>
            <person name="Gow N.A."/>
            <person name="Lorenz M.C."/>
            <person name="Birren B.W."/>
            <person name="Kellis M."/>
            <person name="Cuomo C.A."/>
        </authorList>
    </citation>
    <scope>NUCLEOTIDE SEQUENCE [LARGE SCALE GENOMIC DNA]</scope>
    <source>
        <strain evidence="8">ATCC 11503 / BCRC 21390 / CBS 2605 / JCM 1781 / NBRC 1676 / NRRL YB-4239</strain>
    </source>
</reference>
<feature type="domain" description="NADH:flavin oxidoreductase/NADH oxidase N-terminal" evidence="6">
    <location>
        <begin position="5"/>
        <end position="348"/>
    </location>
</feature>
<dbReference type="OrthoDB" id="72788at2759"/>
<evidence type="ECO:0000256" key="4">
    <source>
        <dbReference type="ARBA" id="ARBA00022857"/>
    </source>
</evidence>
<organism evidence="7 8">
    <name type="scientific">Lodderomyces elongisporus (strain ATCC 11503 / CBS 2605 / JCM 1781 / NBRC 1676 / NRRL YB-4239)</name>
    <name type="common">Yeast</name>
    <name type="synonym">Saccharomyces elongisporus</name>
    <dbReference type="NCBI Taxonomy" id="379508"/>
    <lineage>
        <taxon>Eukaryota</taxon>
        <taxon>Fungi</taxon>
        <taxon>Dikarya</taxon>
        <taxon>Ascomycota</taxon>
        <taxon>Saccharomycotina</taxon>
        <taxon>Pichiomycetes</taxon>
        <taxon>Debaryomycetaceae</taxon>
        <taxon>Candida/Lodderomyces clade</taxon>
        <taxon>Lodderomyces</taxon>
    </lineage>
</organism>
<dbReference type="InterPro" id="IPR001155">
    <property type="entry name" value="OxRdtase_FMN_N"/>
</dbReference>
<keyword evidence="3" id="KW-0288">FMN</keyword>
<name>A5DU74_LODEL</name>
<dbReference type="Pfam" id="PF00724">
    <property type="entry name" value="Oxidored_FMN"/>
    <property type="match status" value="1"/>
</dbReference>
<evidence type="ECO:0000259" key="6">
    <source>
        <dbReference type="Pfam" id="PF00724"/>
    </source>
</evidence>
<accession>A5DU74</accession>
<keyword evidence="8" id="KW-1185">Reference proteome</keyword>
<dbReference type="PANTHER" id="PTHR43303:SF4">
    <property type="entry name" value="NADPH DEHYDROGENASE C23G7.10C-RELATED"/>
    <property type="match status" value="1"/>
</dbReference>
<comment type="cofactor">
    <cofactor evidence="1">
        <name>FMN</name>
        <dbReference type="ChEBI" id="CHEBI:58210"/>
    </cofactor>
</comment>
<keyword evidence="5" id="KW-0560">Oxidoreductase</keyword>
<evidence type="ECO:0000256" key="1">
    <source>
        <dbReference type="ARBA" id="ARBA00001917"/>
    </source>
</evidence>
<proteinExistence type="predicted"/>
<dbReference type="GeneID" id="5234690"/>
<protein>
    <recommendedName>
        <fullName evidence="6">NADH:flavin oxidoreductase/NADH oxidase N-terminal domain-containing protein</fullName>
    </recommendedName>
</protein>
<dbReference type="Proteomes" id="UP000001996">
    <property type="component" value="Unassembled WGS sequence"/>
</dbReference>
<dbReference type="Gene3D" id="3.20.20.70">
    <property type="entry name" value="Aldolase class I"/>
    <property type="match status" value="1"/>
</dbReference>
<dbReference type="GO" id="GO:0050661">
    <property type="term" value="F:NADP binding"/>
    <property type="evidence" value="ECO:0007669"/>
    <property type="project" value="InterPro"/>
</dbReference>
<sequence>MTPILFEALRVGNVPLCNRIAVSSMSTYNANPNSHTVTTTHISHYSRLAAQHPGLVVLESTSVSKDAIFHEGDLGIWNEEQARGLKEVVDAIHKHNVPCCIQLNHPGRKSIGNCVVAPSEIHYMENFPKDKADAGKYKIPHALTRNEIDEIIDVYVLAAKRAASVCGADIIEIACCNGNLLHQFISKNCNLRDDEYGILKSDINNLDQTGGTSILLKIIKSIRQKISTPLFVKLAICDNIFKNEILDDTLQLCQALSKIVDLIDVTSGGISPQSQPRYLLNNDKDIPGQVPLAQLVKQNTLGTKCFIGCSGGLNHNIKQLNQYVKLGQFDIAFIGKAFMEQSNFMETILDKF</sequence>
<evidence type="ECO:0000256" key="5">
    <source>
        <dbReference type="ARBA" id="ARBA00023002"/>
    </source>
</evidence>
<dbReference type="eggNOG" id="KOG0134">
    <property type="taxonomic scope" value="Eukaryota"/>
</dbReference>
<dbReference type="KEGG" id="lel:PVL30_000880"/>
<evidence type="ECO:0000313" key="8">
    <source>
        <dbReference type="Proteomes" id="UP000001996"/>
    </source>
</evidence>
<evidence type="ECO:0000313" key="7">
    <source>
        <dbReference type="EMBL" id="EDK42732.1"/>
    </source>
</evidence>
<dbReference type="GO" id="GO:0010181">
    <property type="term" value="F:FMN binding"/>
    <property type="evidence" value="ECO:0007669"/>
    <property type="project" value="InterPro"/>
</dbReference>
<gene>
    <name evidence="7" type="ORF">LELG_00910</name>
</gene>
<dbReference type="InterPro" id="IPR013785">
    <property type="entry name" value="Aldolase_TIM"/>
</dbReference>
<keyword evidence="4" id="KW-0521">NADP</keyword>
<keyword evidence="2" id="KW-0285">Flavoprotein</keyword>
<dbReference type="AlphaFoldDB" id="A5DU74"/>
<evidence type="ECO:0000256" key="2">
    <source>
        <dbReference type="ARBA" id="ARBA00022630"/>
    </source>
</evidence>
<dbReference type="EMBL" id="CH981524">
    <property type="protein sequence ID" value="EDK42732.1"/>
    <property type="molecule type" value="Genomic_DNA"/>
</dbReference>
<dbReference type="InParanoid" id="A5DU74"/>
<dbReference type="InterPro" id="IPR044152">
    <property type="entry name" value="YqjM-like"/>
</dbReference>
<dbReference type="HOGENOM" id="CLU_012153_2_1_1"/>
<dbReference type="GO" id="GO:0003959">
    <property type="term" value="F:NADPH dehydrogenase activity"/>
    <property type="evidence" value="ECO:0007669"/>
    <property type="project" value="InterPro"/>
</dbReference>
<dbReference type="PANTHER" id="PTHR43303">
    <property type="entry name" value="NADPH DEHYDROGENASE C23G7.10C-RELATED"/>
    <property type="match status" value="1"/>
</dbReference>
<evidence type="ECO:0000256" key="3">
    <source>
        <dbReference type="ARBA" id="ARBA00022643"/>
    </source>
</evidence>